<gene>
    <name evidence="2" type="ORF">PDE001_LOCUS5064</name>
</gene>
<protein>
    <recommendedName>
        <fullName evidence="1">MTHFR SAM-binding regulatory domain-containing protein</fullName>
    </recommendedName>
</protein>
<dbReference type="AlphaFoldDB" id="A0AAV0U5N3"/>
<reference evidence="2" key="1">
    <citation type="submission" date="2022-12" db="EMBL/GenBank/DDBJ databases">
        <authorList>
            <person name="Webb A."/>
        </authorList>
    </citation>
    <scope>NUCLEOTIDE SEQUENCE</scope>
    <source>
        <strain evidence="2">Pd1</strain>
    </source>
</reference>
<dbReference type="InterPro" id="IPR053806">
    <property type="entry name" value="MTHFR_C"/>
</dbReference>
<dbReference type="GO" id="GO:0005829">
    <property type="term" value="C:cytosol"/>
    <property type="evidence" value="ECO:0007669"/>
    <property type="project" value="TreeGrafter"/>
</dbReference>
<feature type="domain" description="MTHFR SAM-binding regulatory" evidence="1">
    <location>
        <begin position="142"/>
        <end position="192"/>
    </location>
</feature>
<feature type="domain" description="MTHFR SAM-binding regulatory" evidence="1">
    <location>
        <begin position="3"/>
        <end position="98"/>
    </location>
</feature>
<sequence>MRFPNGRWGDRTSPAYGELSEYYLAFKRPKVQRAKLWGTPQTEEDVWNVFVRFIDGQVKQLPWCEQALSLESAAISENLQWLNSNGFLTIGSQPRVNESFVEFFVAPEKMAHLVKVMRRDFPQLSFHALNRRGDEHRNTPLHTWKDEAFEVVADPVLASAYPEGSRSHEVVQHIYDTYFLVNIVDNDHANDKSDIFSIFTRIITEAMDKEQLCARVLEMATRREKMFETLVSFQTLLDEQNGELRAAHSELRSVRSENLR</sequence>
<accession>A0AAV0U5N3</accession>
<dbReference type="GO" id="GO:0035999">
    <property type="term" value="P:tetrahydrofolate interconversion"/>
    <property type="evidence" value="ECO:0007669"/>
    <property type="project" value="TreeGrafter"/>
</dbReference>
<proteinExistence type="predicted"/>
<dbReference type="GO" id="GO:0004489">
    <property type="term" value="F:methylenetetrahydrofolate reductase [NAD(P)H] activity"/>
    <property type="evidence" value="ECO:0007669"/>
    <property type="project" value="TreeGrafter"/>
</dbReference>
<name>A0AAV0U5N3_9STRA</name>
<organism evidence="2 3">
    <name type="scientific">Peronospora destructor</name>
    <dbReference type="NCBI Taxonomy" id="86335"/>
    <lineage>
        <taxon>Eukaryota</taxon>
        <taxon>Sar</taxon>
        <taxon>Stramenopiles</taxon>
        <taxon>Oomycota</taxon>
        <taxon>Peronosporomycetes</taxon>
        <taxon>Peronosporales</taxon>
        <taxon>Peronosporaceae</taxon>
        <taxon>Peronospora</taxon>
    </lineage>
</organism>
<dbReference type="PANTHER" id="PTHR45754">
    <property type="entry name" value="METHYLENETETRAHYDROFOLATE REDUCTASE"/>
    <property type="match status" value="1"/>
</dbReference>
<evidence type="ECO:0000313" key="3">
    <source>
        <dbReference type="Proteomes" id="UP001162029"/>
    </source>
</evidence>
<dbReference type="Pfam" id="PF21895">
    <property type="entry name" value="MTHFR_C"/>
    <property type="match status" value="2"/>
</dbReference>
<evidence type="ECO:0000313" key="2">
    <source>
        <dbReference type="EMBL" id="CAI5732302.1"/>
    </source>
</evidence>
<comment type="caution">
    <text evidence="2">The sequence shown here is derived from an EMBL/GenBank/DDBJ whole genome shotgun (WGS) entry which is preliminary data.</text>
</comment>
<evidence type="ECO:0000259" key="1">
    <source>
        <dbReference type="Pfam" id="PF21895"/>
    </source>
</evidence>
<keyword evidence="3" id="KW-1185">Reference proteome</keyword>
<dbReference type="Proteomes" id="UP001162029">
    <property type="component" value="Unassembled WGS sequence"/>
</dbReference>
<dbReference type="PANTHER" id="PTHR45754:SF3">
    <property type="entry name" value="METHYLENETETRAHYDROFOLATE REDUCTASE (NADPH)"/>
    <property type="match status" value="1"/>
</dbReference>
<dbReference type="GO" id="GO:0009086">
    <property type="term" value="P:methionine biosynthetic process"/>
    <property type="evidence" value="ECO:0007669"/>
    <property type="project" value="TreeGrafter"/>
</dbReference>
<dbReference type="EMBL" id="CANTFM010000950">
    <property type="protein sequence ID" value="CAI5732302.1"/>
    <property type="molecule type" value="Genomic_DNA"/>
</dbReference>
<dbReference type="GO" id="GO:0071949">
    <property type="term" value="F:FAD binding"/>
    <property type="evidence" value="ECO:0007669"/>
    <property type="project" value="TreeGrafter"/>
</dbReference>